<reference evidence="4" key="1">
    <citation type="submission" date="2024-03" db="EMBL/GenBank/DDBJ databases">
        <title>Human intestinal bacterial collection.</title>
        <authorList>
            <person name="Pauvert C."/>
            <person name="Hitch T.C.A."/>
            <person name="Clavel T."/>
        </authorList>
    </citation>
    <scope>NUCLEOTIDE SEQUENCE [LARGE SCALE GENOMIC DNA]</scope>
    <source>
        <strain evidence="4">CLA-AA-H89B</strain>
    </source>
</reference>
<dbReference type="Proteomes" id="UP001546774">
    <property type="component" value="Unassembled WGS sequence"/>
</dbReference>
<dbReference type="Gene3D" id="2.20.25.110">
    <property type="entry name" value="S-adenosyl-L-methionine-dependent methyltransferases"/>
    <property type="match status" value="1"/>
</dbReference>
<dbReference type="PANTHER" id="PTHR43861:SF1">
    <property type="entry name" value="TRANS-ACONITATE 2-METHYLTRANSFERASE"/>
    <property type="match status" value="1"/>
</dbReference>
<dbReference type="CDD" id="cd02440">
    <property type="entry name" value="AdoMet_MTases"/>
    <property type="match status" value="1"/>
</dbReference>
<dbReference type="InterPro" id="IPR041698">
    <property type="entry name" value="Methyltransf_25"/>
</dbReference>
<evidence type="ECO:0000256" key="1">
    <source>
        <dbReference type="ARBA" id="ARBA00022603"/>
    </source>
</evidence>
<dbReference type="Gene3D" id="3.40.50.150">
    <property type="entry name" value="Vaccinia Virus protein VP39"/>
    <property type="match status" value="1"/>
</dbReference>
<dbReference type="GO" id="GO:0032259">
    <property type="term" value="P:methylation"/>
    <property type="evidence" value="ECO:0007669"/>
    <property type="project" value="UniProtKB-KW"/>
</dbReference>
<dbReference type="GO" id="GO:0008168">
    <property type="term" value="F:methyltransferase activity"/>
    <property type="evidence" value="ECO:0007669"/>
    <property type="project" value="UniProtKB-KW"/>
</dbReference>
<sequence length="256" mass="29599">MQAYTGFAYVYDEYMDNIPYEEWCEYLVERLKEQGVTPDMEIADLGCGTGTVTQLLDKAGYSCVGIDNAPDMLTIAAEKLYESGQEIVYSLQDMRDFELPYEVDAMVSIADSMNYITSKEDITSVFECVKKGLKPGGVFIFDLKTIHFFRDVLAENTYAENRDDSAFIWDNYYDEETRNNEYDLAVFIKNEDESFIRYEENHFQHGFYMEEVLEAAETAGLEVEAVYDAFTTDAPKEDSERLYYILRRRCAARSNP</sequence>
<proteinExistence type="predicted"/>
<comment type="caution">
    <text evidence="4">The sequence shown here is derived from an EMBL/GenBank/DDBJ whole genome shotgun (WGS) entry which is preliminary data.</text>
</comment>
<dbReference type="Pfam" id="PF13649">
    <property type="entry name" value="Methyltransf_25"/>
    <property type="match status" value="1"/>
</dbReference>
<evidence type="ECO:0000313" key="4">
    <source>
        <dbReference type="EMBL" id="MEQ2555063.1"/>
    </source>
</evidence>
<dbReference type="InterPro" id="IPR029063">
    <property type="entry name" value="SAM-dependent_MTases_sf"/>
</dbReference>
<evidence type="ECO:0000259" key="3">
    <source>
        <dbReference type="Pfam" id="PF13649"/>
    </source>
</evidence>
<keyword evidence="5" id="KW-1185">Reference proteome</keyword>
<evidence type="ECO:0000256" key="2">
    <source>
        <dbReference type="ARBA" id="ARBA00022679"/>
    </source>
</evidence>
<feature type="domain" description="Methyltransferase" evidence="3">
    <location>
        <begin position="42"/>
        <end position="137"/>
    </location>
</feature>
<accession>A0ABV1H5S5</accession>
<keyword evidence="2 4" id="KW-0808">Transferase</keyword>
<gene>
    <name evidence="4" type="ORF">WMO37_08610</name>
</gene>
<name>A0ABV1H5S5_9FIRM</name>
<dbReference type="EMBL" id="JBBMFS010000006">
    <property type="protein sequence ID" value="MEQ2555063.1"/>
    <property type="molecule type" value="Genomic_DNA"/>
</dbReference>
<dbReference type="EC" id="2.1.1.-" evidence="4"/>
<evidence type="ECO:0000313" key="5">
    <source>
        <dbReference type="Proteomes" id="UP001546774"/>
    </source>
</evidence>
<keyword evidence="1 4" id="KW-0489">Methyltransferase</keyword>
<protein>
    <submittedName>
        <fullName evidence="4">Class I SAM-dependent methyltransferase</fullName>
        <ecNumber evidence="4">2.1.1.-</ecNumber>
    </submittedName>
</protein>
<dbReference type="PANTHER" id="PTHR43861">
    <property type="entry name" value="TRANS-ACONITATE 2-METHYLTRANSFERASE-RELATED"/>
    <property type="match status" value="1"/>
</dbReference>
<organism evidence="4 5">
    <name type="scientific">Lachnospira intestinalis</name>
    <dbReference type="NCBI Taxonomy" id="3133158"/>
    <lineage>
        <taxon>Bacteria</taxon>
        <taxon>Bacillati</taxon>
        <taxon>Bacillota</taxon>
        <taxon>Clostridia</taxon>
        <taxon>Lachnospirales</taxon>
        <taxon>Lachnospiraceae</taxon>
        <taxon>Lachnospira</taxon>
    </lineage>
</organism>
<dbReference type="SUPFAM" id="SSF53335">
    <property type="entry name" value="S-adenosyl-L-methionine-dependent methyltransferases"/>
    <property type="match status" value="1"/>
</dbReference>